<protein>
    <submittedName>
        <fullName evidence="2">Uncharacterized protein</fullName>
    </submittedName>
</protein>
<dbReference type="Proteomes" id="UP001159427">
    <property type="component" value="Unassembled WGS sequence"/>
</dbReference>
<proteinExistence type="predicted"/>
<dbReference type="PANTHER" id="PTHR33395">
    <property type="entry name" value="TRANSCRIPTASE, PUTATIVE-RELATED-RELATED"/>
    <property type="match status" value="1"/>
</dbReference>
<evidence type="ECO:0000313" key="3">
    <source>
        <dbReference type="Proteomes" id="UP001159427"/>
    </source>
</evidence>
<feature type="non-terminal residue" evidence="2">
    <location>
        <position position="256"/>
    </location>
</feature>
<dbReference type="PANTHER" id="PTHR33395:SF22">
    <property type="entry name" value="REVERSE TRANSCRIPTASE DOMAIN-CONTAINING PROTEIN"/>
    <property type="match status" value="1"/>
</dbReference>
<keyword evidence="3" id="KW-1185">Reference proteome</keyword>
<sequence>MSAVFLTLGLVDGLKIRYGSVSLLYKPCWLAVLSLPVGIMGLALACSRRPSPMLIKAIWSVSVPCIVFSALVVFTYYHFGLATLVRSRSFPSQTDAGFLDEDTSLTKYTEKEEEALAVFGIIVILSILEMIVAAAIAKISDTSYQSPQSFPMYYMYSQVIQLITNPTRGKNVLDLFIPNNDSLIIKAQVIPGFSDHDAVFVEGNIKVTINTQIRRIVPLYRKADWDGLKEHMSKCLDSIVHSSDCDLSINDLWSSF</sequence>
<gene>
    <name evidence="2" type="ORF">PEVE_00000685</name>
</gene>
<keyword evidence="1" id="KW-0812">Transmembrane</keyword>
<feature type="transmembrane region" description="Helical" evidence="1">
    <location>
        <begin position="57"/>
        <end position="79"/>
    </location>
</feature>
<feature type="transmembrane region" description="Helical" evidence="1">
    <location>
        <begin position="115"/>
        <end position="137"/>
    </location>
</feature>
<comment type="caution">
    <text evidence="2">The sequence shown here is derived from an EMBL/GenBank/DDBJ whole genome shotgun (WGS) entry which is preliminary data.</text>
</comment>
<organism evidence="2 3">
    <name type="scientific">Porites evermanni</name>
    <dbReference type="NCBI Taxonomy" id="104178"/>
    <lineage>
        <taxon>Eukaryota</taxon>
        <taxon>Metazoa</taxon>
        <taxon>Cnidaria</taxon>
        <taxon>Anthozoa</taxon>
        <taxon>Hexacorallia</taxon>
        <taxon>Scleractinia</taxon>
        <taxon>Fungiina</taxon>
        <taxon>Poritidae</taxon>
        <taxon>Porites</taxon>
    </lineage>
</organism>
<dbReference type="EMBL" id="CALNXI010000103">
    <property type="protein sequence ID" value="CAH3019000.1"/>
    <property type="molecule type" value="Genomic_DNA"/>
</dbReference>
<evidence type="ECO:0000256" key="1">
    <source>
        <dbReference type="SAM" id="Phobius"/>
    </source>
</evidence>
<keyword evidence="1" id="KW-1133">Transmembrane helix</keyword>
<feature type="transmembrane region" description="Helical" evidence="1">
    <location>
        <begin position="23"/>
        <end position="45"/>
    </location>
</feature>
<accession>A0ABN8LT74</accession>
<name>A0ABN8LT74_9CNID</name>
<reference evidence="2 3" key="1">
    <citation type="submission" date="2022-05" db="EMBL/GenBank/DDBJ databases">
        <authorList>
            <consortium name="Genoscope - CEA"/>
            <person name="William W."/>
        </authorList>
    </citation>
    <scope>NUCLEOTIDE SEQUENCE [LARGE SCALE GENOMIC DNA]</scope>
</reference>
<keyword evidence="1" id="KW-0472">Membrane</keyword>
<evidence type="ECO:0000313" key="2">
    <source>
        <dbReference type="EMBL" id="CAH3019000.1"/>
    </source>
</evidence>